<evidence type="ECO:0000313" key="2">
    <source>
        <dbReference type="EMBL" id="GBN67171.1"/>
    </source>
</evidence>
<gene>
    <name evidence="2" type="ORF">AVEN_184045_1</name>
    <name evidence="1" type="ORF">AVEN_243164_1</name>
</gene>
<dbReference type="Proteomes" id="UP000499080">
    <property type="component" value="Unassembled WGS sequence"/>
</dbReference>
<name>A0A4Y2QV27_ARAVE</name>
<dbReference type="EMBL" id="BGPR01014897">
    <property type="protein sequence ID" value="GBN67168.1"/>
    <property type="molecule type" value="Genomic_DNA"/>
</dbReference>
<organism evidence="2 3">
    <name type="scientific">Araneus ventricosus</name>
    <name type="common">Orbweaver spider</name>
    <name type="synonym">Epeira ventricosa</name>
    <dbReference type="NCBI Taxonomy" id="182803"/>
    <lineage>
        <taxon>Eukaryota</taxon>
        <taxon>Metazoa</taxon>
        <taxon>Ecdysozoa</taxon>
        <taxon>Arthropoda</taxon>
        <taxon>Chelicerata</taxon>
        <taxon>Arachnida</taxon>
        <taxon>Araneae</taxon>
        <taxon>Araneomorphae</taxon>
        <taxon>Entelegynae</taxon>
        <taxon>Araneoidea</taxon>
        <taxon>Araneidae</taxon>
        <taxon>Araneus</taxon>
    </lineage>
</organism>
<sequence length="98" mass="10963">MAEFSTNLFDLKYNVGDDRMKANYSYICGIKGVEGDELDIIGLRTTYLAKSRFASGVNVQLAISESQIKVTRPDSIFGVDCIKEVFGFQVNIKEKLVE</sequence>
<accession>A0A4Y2QV27</accession>
<evidence type="ECO:0000313" key="3">
    <source>
        <dbReference type="Proteomes" id="UP000499080"/>
    </source>
</evidence>
<proteinExistence type="predicted"/>
<dbReference type="AlphaFoldDB" id="A0A4Y2QV27"/>
<dbReference type="EMBL" id="BGPR01014898">
    <property type="protein sequence ID" value="GBN67171.1"/>
    <property type="molecule type" value="Genomic_DNA"/>
</dbReference>
<evidence type="ECO:0000313" key="1">
    <source>
        <dbReference type="EMBL" id="GBN67168.1"/>
    </source>
</evidence>
<keyword evidence="3" id="KW-1185">Reference proteome</keyword>
<protein>
    <submittedName>
        <fullName evidence="2">Uncharacterized protein</fullName>
    </submittedName>
</protein>
<reference evidence="2 3" key="1">
    <citation type="journal article" date="2019" name="Sci. Rep.">
        <title>Orb-weaving spider Araneus ventricosus genome elucidates the spidroin gene catalogue.</title>
        <authorList>
            <person name="Kono N."/>
            <person name="Nakamura H."/>
            <person name="Ohtoshi R."/>
            <person name="Moran D.A.P."/>
            <person name="Shinohara A."/>
            <person name="Yoshida Y."/>
            <person name="Fujiwara M."/>
            <person name="Mori M."/>
            <person name="Tomita M."/>
            <person name="Arakawa K."/>
        </authorList>
    </citation>
    <scope>NUCLEOTIDE SEQUENCE [LARGE SCALE GENOMIC DNA]</scope>
</reference>
<comment type="caution">
    <text evidence="2">The sequence shown here is derived from an EMBL/GenBank/DDBJ whole genome shotgun (WGS) entry which is preliminary data.</text>
</comment>